<keyword evidence="6" id="KW-1185">Reference proteome</keyword>
<accession>A0A7V8GLZ4</accession>
<dbReference type="InterPro" id="IPR014284">
    <property type="entry name" value="RNA_pol_sigma-70_dom"/>
</dbReference>
<dbReference type="Gene3D" id="1.10.10.10">
    <property type="entry name" value="Winged helix-like DNA-binding domain superfamily/Winged helix DNA-binding domain"/>
    <property type="match status" value="1"/>
</dbReference>
<evidence type="ECO:0000256" key="3">
    <source>
        <dbReference type="ARBA" id="ARBA00023163"/>
    </source>
</evidence>
<keyword evidence="2" id="KW-0731">Sigma factor</keyword>
<sequence length="188" mass="20683">MDVSDDITRLLHSWRAGDLQARESLFDSVYAMLRDMAASRLDRSRGDATLRPTSLVHEALLRMLGREVGFADRAHFFALVALKMRAVLVDHARACAAAKRGGGAINVTLSHVDGSGYREDAGNYDVLALHQALERLSGYDERAGRAVELAYFGGMSHEEIAAVLDVSVPTVDRDLRFAKAWLNRQLAS</sequence>
<dbReference type="SUPFAM" id="SSF88659">
    <property type="entry name" value="Sigma3 and sigma4 domains of RNA polymerase sigma factors"/>
    <property type="match status" value="1"/>
</dbReference>
<dbReference type="EMBL" id="MWIP01000008">
    <property type="protein sequence ID" value="KAF1686175.1"/>
    <property type="molecule type" value="Genomic_DNA"/>
</dbReference>
<dbReference type="InterPro" id="IPR053812">
    <property type="entry name" value="HTH_Sigma70_ECF-like"/>
</dbReference>
<dbReference type="NCBIfam" id="TIGR02937">
    <property type="entry name" value="sigma70-ECF"/>
    <property type="match status" value="1"/>
</dbReference>
<protein>
    <submittedName>
        <fullName evidence="5">RNA polymerase subunit sigma</fullName>
    </submittedName>
</protein>
<dbReference type="InterPro" id="IPR013324">
    <property type="entry name" value="RNA_pol_sigma_r3/r4-like"/>
</dbReference>
<dbReference type="InterPro" id="IPR036388">
    <property type="entry name" value="WH-like_DNA-bd_sf"/>
</dbReference>
<evidence type="ECO:0000256" key="1">
    <source>
        <dbReference type="ARBA" id="ARBA00023015"/>
    </source>
</evidence>
<dbReference type="GO" id="GO:0016987">
    <property type="term" value="F:sigma factor activity"/>
    <property type="evidence" value="ECO:0007669"/>
    <property type="project" value="UniProtKB-KW"/>
</dbReference>
<evidence type="ECO:0000259" key="4">
    <source>
        <dbReference type="Pfam" id="PF07638"/>
    </source>
</evidence>
<dbReference type="InterPro" id="IPR039425">
    <property type="entry name" value="RNA_pol_sigma-70-like"/>
</dbReference>
<dbReference type="PANTHER" id="PTHR43133">
    <property type="entry name" value="RNA POLYMERASE ECF-TYPE SIGMA FACTO"/>
    <property type="match status" value="1"/>
</dbReference>
<keyword evidence="1" id="KW-0805">Transcription regulation</keyword>
<feature type="domain" description="RNA polymerase sigma-70 ECF-like HTH" evidence="4">
    <location>
        <begin position="5"/>
        <end position="187"/>
    </location>
</feature>
<evidence type="ECO:0000313" key="5">
    <source>
        <dbReference type="EMBL" id="KAF1686175.1"/>
    </source>
</evidence>
<dbReference type="NCBIfam" id="TIGR02999">
    <property type="entry name" value="Sig-70_X6"/>
    <property type="match status" value="1"/>
</dbReference>
<dbReference type="PANTHER" id="PTHR43133:SF39">
    <property type="entry name" value="SIMILAR TO RNA POLYMERASE SIGMA-E FACTOR"/>
    <property type="match status" value="1"/>
</dbReference>
<name>A0A7V8GLZ4_9GAMM</name>
<dbReference type="Pfam" id="PF07638">
    <property type="entry name" value="Sigma70_ECF"/>
    <property type="match status" value="1"/>
</dbReference>
<dbReference type="InterPro" id="IPR011517">
    <property type="entry name" value="RNA_pol_sigma70_ECF-like"/>
</dbReference>
<evidence type="ECO:0000313" key="6">
    <source>
        <dbReference type="Proteomes" id="UP000462066"/>
    </source>
</evidence>
<dbReference type="GO" id="GO:0006352">
    <property type="term" value="P:DNA-templated transcription initiation"/>
    <property type="evidence" value="ECO:0007669"/>
    <property type="project" value="InterPro"/>
</dbReference>
<dbReference type="Proteomes" id="UP000462066">
    <property type="component" value="Unassembled WGS sequence"/>
</dbReference>
<reference evidence="5 6" key="1">
    <citation type="submission" date="2017-10" db="EMBL/GenBank/DDBJ databases">
        <title>Whole genome sequencing of Pseudoxanthomonas broegbernensis DSM 12573(T).</title>
        <authorList>
            <person name="Kumar S."/>
            <person name="Bansal K."/>
            <person name="Kaur A."/>
            <person name="Patil P."/>
            <person name="Sharma S."/>
            <person name="Patil P.B."/>
        </authorList>
    </citation>
    <scope>NUCLEOTIDE SEQUENCE [LARGE SCALE GENOMIC DNA]</scope>
    <source>
        <strain evidence="5 6">DSM 12573</strain>
    </source>
</reference>
<proteinExistence type="predicted"/>
<dbReference type="AlphaFoldDB" id="A0A7V8GLZ4"/>
<keyword evidence="3" id="KW-0804">Transcription</keyword>
<gene>
    <name evidence="5" type="ORF">B1992_09595</name>
</gene>
<organism evidence="5 6">
    <name type="scientific">Pseudoxanthomonas broegbernensis</name>
    <dbReference type="NCBI Taxonomy" id="83619"/>
    <lineage>
        <taxon>Bacteria</taxon>
        <taxon>Pseudomonadati</taxon>
        <taxon>Pseudomonadota</taxon>
        <taxon>Gammaproteobacteria</taxon>
        <taxon>Lysobacterales</taxon>
        <taxon>Lysobacteraceae</taxon>
        <taxon>Pseudoxanthomonas</taxon>
    </lineage>
</organism>
<dbReference type="RefSeq" id="WP_162311269.1">
    <property type="nucleotide sequence ID" value="NZ_JACHGU010000001.1"/>
</dbReference>
<comment type="caution">
    <text evidence="5">The sequence shown here is derived from an EMBL/GenBank/DDBJ whole genome shotgun (WGS) entry which is preliminary data.</text>
</comment>
<evidence type="ECO:0000256" key="2">
    <source>
        <dbReference type="ARBA" id="ARBA00023082"/>
    </source>
</evidence>